<feature type="compositionally biased region" description="Polar residues" evidence="1">
    <location>
        <begin position="324"/>
        <end position="333"/>
    </location>
</feature>
<dbReference type="HOGENOM" id="CLU_639513_0_0_1"/>
<sequence length="429" mass="47348">MDRFHNSIPQARRASVRPIEFRYPFGFGTRYVLPTNEGRGHEDATVLDMAIHREGSRVTERNARVKGALRGITLLFSANGQRDIESDVTERTPWLGFALLSGFISANLLRMKLKQAVATFAMVPSHLKNWQDTAAFSADDNGITLESIESIESIVVMQSPFDRYQSSLLATTFERAPGELLEIFRLLPVKVDELDMGIIKANDHYVDDVELLIDSPYLAPKDAHGWADRCNNKCDRSGFLSRPANIGAARAPGLVVPRIDQNTSEKPNRPGLPLKVLISHFGALGVTNKIGLSNNVFMTKLSAWLGGNGLNIFVKLGRDDQDRAVSQPSLSKKSFSRGKSTKVPSPVPPGHLRAPQGTMTDLHSMKGNRSFTKTLSKTARTGCQSILEGSQADLQENLEGILGVWEGTIMMILARSIHIRERAIGANWY</sequence>
<keyword evidence="3" id="KW-1185">Reference proteome</keyword>
<reference evidence="2 3" key="1">
    <citation type="journal article" date="2008" name="Nat. Biotechnol.">
        <title>Genome sequencing and analysis of the filamentous fungus Penicillium chrysogenum.</title>
        <authorList>
            <person name="van den Berg M.A."/>
            <person name="Albang R."/>
            <person name="Albermann K."/>
            <person name="Badger J.H."/>
            <person name="Daran J.-M."/>
            <person name="Driessen A.J.M."/>
            <person name="Garcia-Estrada C."/>
            <person name="Fedorova N.D."/>
            <person name="Harris D.M."/>
            <person name="Heijne W.H.M."/>
            <person name="Joardar V.S."/>
            <person name="Kiel J.A.K.W."/>
            <person name="Kovalchuk A."/>
            <person name="Martin J.F."/>
            <person name="Nierman W.C."/>
            <person name="Nijland J.G."/>
            <person name="Pronk J.T."/>
            <person name="Roubos J.A."/>
            <person name="van der Klei I.J."/>
            <person name="van Peij N.N.M.E."/>
            <person name="Veenhuis M."/>
            <person name="von Doehren H."/>
            <person name="Wagner C."/>
            <person name="Wortman J.R."/>
            <person name="Bovenberg R.A.L."/>
        </authorList>
    </citation>
    <scope>NUCLEOTIDE SEQUENCE [LARGE SCALE GENOMIC DNA]</scope>
    <source>
        <strain evidence="3">ATCC 28089 / DSM 1075 / NRRL 1951 / Wisconsin 54-1255</strain>
    </source>
</reference>
<evidence type="ECO:0000313" key="2">
    <source>
        <dbReference type="EMBL" id="CAP92735.1"/>
    </source>
</evidence>
<organism evidence="2 3">
    <name type="scientific">Penicillium rubens (strain ATCC 28089 / DSM 1075 / NRRL 1951 / Wisconsin 54-1255)</name>
    <name type="common">Penicillium chrysogenum</name>
    <dbReference type="NCBI Taxonomy" id="500485"/>
    <lineage>
        <taxon>Eukaryota</taxon>
        <taxon>Fungi</taxon>
        <taxon>Dikarya</taxon>
        <taxon>Ascomycota</taxon>
        <taxon>Pezizomycotina</taxon>
        <taxon>Eurotiomycetes</taxon>
        <taxon>Eurotiomycetidae</taxon>
        <taxon>Eurotiales</taxon>
        <taxon>Aspergillaceae</taxon>
        <taxon>Penicillium</taxon>
        <taxon>Penicillium chrysogenum species complex</taxon>
    </lineage>
</organism>
<name>B6H6W8_PENRW</name>
<proteinExistence type="predicted"/>
<evidence type="ECO:0000313" key="3">
    <source>
        <dbReference type="Proteomes" id="UP000000724"/>
    </source>
</evidence>
<accession>B6H6W8</accession>
<dbReference type="EMBL" id="AM920431">
    <property type="protein sequence ID" value="CAP92735.1"/>
    <property type="molecule type" value="Genomic_DNA"/>
</dbReference>
<feature type="region of interest" description="Disordered" evidence="1">
    <location>
        <begin position="323"/>
        <end position="359"/>
    </location>
</feature>
<dbReference type="VEuPathDB" id="FungiDB:PCH_Pc16g00650"/>
<dbReference type="Proteomes" id="UP000000724">
    <property type="component" value="Contig Pc00c16"/>
</dbReference>
<dbReference type="AlphaFoldDB" id="B6H6W8"/>
<dbReference type="OMA" id="DMAIHRE"/>
<dbReference type="OrthoDB" id="10658475at2759"/>
<gene>
    <name evidence="2" type="ORF">Pc16g00650</name>
    <name evidence="2" type="ORF">PCH_Pc16g00650</name>
</gene>
<evidence type="ECO:0000256" key="1">
    <source>
        <dbReference type="SAM" id="MobiDB-lite"/>
    </source>
</evidence>
<protein>
    <submittedName>
        <fullName evidence="2">Uncharacterized protein</fullName>
    </submittedName>
</protein>